<accession>A0A165HHI1</accession>
<keyword evidence="2" id="KW-1185">Reference proteome</keyword>
<name>A0A165HHI1_9BASI</name>
<dbReference type="Proteomes" id="UP000076842">
    <property type="component" value="Unassembled WGS sequence"/>
</dbReference>
<dbReference type="EMBL" id="KV423942">
    <property type="protein sequence ID" value="KZT59307.1"/>
    <property type="molecule type" value="Genomic_DNA"/>
</dbReference>
<evidence type="ECO:0000313" key="2">
    <source>
        <dbReference type="Proteomes" id="UP000076842"/>
    </source>
</evidence>
<organism evidence="1 2">
    <name type="scientific">Calocera cornea HHB12733</name>
    <dbReference type="NCBI Taxonomy" id="1353952"/>
    <lineage>
        <taxon>Eukaryota</taxon>
        <taxon>Fungi</taxon>
        <taxon>Dikarya</taxon>
        <taxon>Basidiomycota</taxon>
        <taxon>Agaricomycotina</taxon>
        <taxon>Dacrymycetes</taxon>
        <taxon>Dacrymycetales</taxon>
        <taxon>Dacrymycetaceae</taxon>
        <taxon>Calocera</taxon>
    </lineage>
</organism>
<protein>
    <submittedName>
        <fullName evidence="1">Uncharacterized protein</fullName>
    </submittedName>
</protein>
<sequence length="187" mass="21326">MLEKEHLRQRRFRQQRWNQRHLSQQRLSDRVFESTPFDAAACNAATLQESTAISRQPARIQRNLEESSLRKRSREAGNAPLLAAPLAEARSHSNALWVWHFPWSAVRTRCETLMGTGLSVTSTSAVEHSDFSTRTHAMLPVWDGRHEARPIAGDANTHDRLPASTQGRMDPGHEALYLEHRSRQRGC</sequence>
<gene>
    <name evidence="1" type="ORF">CALCODRAFT_200794</name>
</gene>
<evidence type="ECO:0000313" key="1">
    <source>
        <dbReference type="EMBL" id="KZT59307.1"/>
    </source>
</evidence>
<dbReference type="AlphaFoldDB" id="A0A165HHI1"/>
<proteinExistence type="predicted"/>
<dbReference type="InParanoid" id="A0A165HHI1"/>
<reference evidence="1 2" key="1">
    <citation type="journal article" date="2016" name="Mol. Biol. Evol.">
        <title>Comparative Genomics of Early-Diverging Mushroom-Forming Fungi Provides Insights into the Origins of Lignocellulose Decay Capabilities.</title>
        <authorList>
            <person name="Nagy L.G."/>
            <person name="Riley R."/>
            <person name="Tritt A."/>
            <person name="Adam C."/>
            <person name="Daum C."/>
            <person name="Floudas D."/>
            <person name="Sun H."/>
            <person name="Yadav J.S."/>
            <person name="Pangilinan J."/>
            <person name="Larsson K.H."/>
            <person name="Matsuura K."/>
            <person name="Barry K."/>
            <person name="Labutti K."/>
            <person name="Kuo R."/>
            <person name="Ohm R.A."/>
            <person name="Bhattacharya S.S."/>
            <person name="Shirouzu T."/>
            <person name="Yoshinaga Y."/>
            <person name="Martin F.M."/>
            <person name="Grigoriev I.V."/>
            <person name="Hibbett D.S."/>
        </authorList>
    </citation>
    <scope>NUCLEOTIDE SEQUENCE [LARGE SCALE GENOMIC DNA]</scope>
    <source>
        <strain evidence="1 2">HHB12733</strain>
    </source>
</reference>